<evidence type="ECO:0000313" key="3">
    <source>
        <dbReference type="EMBL" id="BAN65505.1"/>
    </source>
</evidence>
<accession>S6C9M0</accession>
<sequence>MDTSTCNTIVLVLLWLYLCCQALGSLVAVISQYGTNEVLPTTTTLSTVLLGLCLWQCKKAGYLVQPMTWYHWALLVLLLILQVIAVVLEQLGLQGGESYIPTWKYPIYGVAVLLLGVLGGTLFCGWKCNLFCRPCCKSQYLCYGSAVVVVLVILTVLAVTAALTRFHGGGSGYGHDGKTEQAIIQYLAKILVSCIQCYSVALLWITTLRLPYTAPRSGGIISIGTGGRLYIGSSCTGQYSGSGE</sequence>
<dbReference type="EMBL" id="AK441711">
    <property type="protein sequence ID" value="BAN65505.1"/>
    <property type="molecule type" value="mRNA"/>
</dbReference>
<organism evidence="3">
    <name type="scientific">Babesia bovis</name>
    <dbReference type="NCBI Taxonomy" id="5865"/>
    <lineage>
        <taxon>Eukaryota</taxon>
        <taxon>Sar</taxon>
        <taxon>Alveolata</taxon>
        <taxon>Apicomplexa</taxon>
        <taxon>Aconoidasida</taxon>
        <taxon>Piroplasmida</taxon>
        <taxon>Babesiidae</taxon>
        <taxon>Babesia</taxon>
    </lineage>
</organism>
<reference evidence="3" key="1">
    <citation type="journal article" date="2014" name="BMC Genomics">
        <title>The Babesia bovis gene and promoter model: an update from full-length EST analysis.</title>
        <authorList>
            <person name="Yamagishi J."/>
            <person name="Wakaguri H."/>
            <person name="Yokoyama N."/>
            <person name="Yamashita R."/>
            <person name="Suzuki Y."/>
            <person name="Xuan X."/>
            <person name="Igarashi I."/>
        </authorList>
    </citation>
    <scope>NUCLEOTIDE SEQUENCE</scope>
    <source>
        <strain evidence="3">Texas</strain>
    </source>
</reference>
<dbReference type="AlphaFoldDB" id="S6C9M0"/>
<keyword evidence="1" id="KW-1133">Transmembrane helix</keyword>
<evidence type="ECO:0000256" key="1">
    <source>
        <dbReference type="SAM" id="Phobius"/>
    </source>
</evidence>
<protein>
    <submittedName>
        <fullName evidence="3">Membrane protein</fullName>
    </submittedName>
</protein>
<feature type="transmembrane region" description="Helical" evidence="1">
    <location>
        <begin position="69"/>
        <end position="87"/>
    </location>
</feature>
<feature type="transmembrane region" description="Helical" evidence="1">
    <location>
        <begin position="140"/>
        <end position="163"/>
    </location>
</feature>
<feature type="transmembrane region" description="Helical" evidence="1">
    <location>
        <begin position="107"/>
        <end position="128"/>
    </location>
</feature>
<feature type="chain" id="PRO_5004547148" evidence="2">
    <location>
        <begin position="23"/>
        <end position="244"/>
    </location>
</feature>
<feature type="signal peptide" evidence="2">
    <location>
        <begin position="1"/>
        <end position="22"/>
    </location>
</feature>
<proteinExistence type="evidence at transcript level"/>
<feature type="transmembrane region" description="Helical" evidence="1">
    <location>
        <begin position="183"/>
        <end position="206"/>
    </location>
</feature>
<keyword evidence="1" id="KW-0472">Membrane</keyword>
<feature type="transmembrane region" description="Helical" evidence="1">
    <location>
        <begin position="38"/>
        <end position="57"/>
    </location>
</feature>
<keyword evidence="2" id="KW-0732">Signal</keyword>
<keyword evidence="1" id="KW-0812">Transmembrane</keyword>
<name>S6C9M0_BABBO</name>
<evidence type="ECO:0000256" key="2">
    <source>
        <dbReference type="SAM" id="SignalP"/>
    </source>
</evidence>